<protein>
    <submittedName>
        <fullName evidence="1">Uncharacterized protein</fullName>
    </submittedName>
</protein>
<dbReference type="AlphaFoldDB" id="X8DEH6"/>
<proteinExistence type="predicted"/>
<accession>X8DEH6</accession>
<reference evidence="1" key="1">
    <citation type="submission" date="2014-01" db="EMBL/GenBank/DDBJ databases">
        <authorList>
            <person name="Brown-Elliot B."/>
            <person name="Wallace R."/>
            <person name="Lenaerts A."/>
            <person name="Ordway D."/>
            <person name="DeGroote M.A."/>
            <person name="Parker T."/>
            <person name="Sizemore C."/>
            <person name="Tallon L.J."/>
            <person name="Sadzewicz L.K."/>
            <person name="Sengamalay N."/>
            <person name="Fraser C.M."/>
            <person name="Hine E."/>
            <person name="Shefchek K.A."/>
            <person name="Das S.P."/>
            <person name="Tettelin H."/>
        </authorList>
    </citation>
    <scope>NUCLEOTIDE SEQUENCE [LARGE SCALE GENOMIC DNA]</scope>
    <source>
        <strain evidence="1">4042</strain>
    </source>
</reference>
<organism evidence="1">
    <name type="scientific">Mycobacterium xenopi 4042</name>
    <dbReference type="NCBI Taxonomy" id="1299334"/>
    <lineage>
        <taxon>Bacteria</taxon>
        <taxon>Bacillati</taxon>
        <taxon>Actinomycetota</taxon>
        <taxon>Actinomycetes</taxon>
        <taxon>Mycobacteriales</taxon>
        <taxon>Mycobacteriaceae</taxon>
        <taxon>Mycobacterium</taxon>
    </lineage>
</organism>
<comment type="caution">
    <text evidence="1">The sequence shown here is derived from an EMBL/GenBank/DDBJ whole genome shotgun (WGS) entry which is preliminary data.</text>
</comment>
<evidence type="ECO:0000313" key="1">
    <source>
        <dbReference type="EMBL" id="EUA66138.1"/>
    </source>
</evidence>
<name>X8DEH6_MYCXE</name>
<gene>
    <name evidence="1" type="ORF">I553_6695</name>
</gene>
<sequence length="90" mass="9218">MDVLAGDVGRRVDGLTERDDVVGQVAAHAALDFVGFAEVDDPRIQPAACRMPTAPSCRVTSHMLADIIIGCTNSTGGPAGGWPGRVSGGK</sequence>
<dbReference type="EMBL" id="JAOB01000017">
    <property type="protein sequence ID" value="EUA66138.1"/>
    <property type="molecule type" value="Genomic_DNA"/>
</dbReference>